<gene>
    <name evidence="7" type="ORF">SAMN05421788_111100</name>
</gene>
<dbReference type="PROSITE" id="PS51352">
    <property type="entry name" value="THIOREDOXIN_2"/>
    <property type="match status" value="1"/>
</dbReference>
<feature type="chain" id="PRO_5011465780" evidence="5">
    <location>
        <begin position="19"/>
        <end position="377"/>
    </location>
</feature>
<evidence type="ECO:0000256" key="3">
    <source>
        <dbReference type="ARBA" id="ARBA00023157"/>
    </source>
</evidence>
<dbReference type="RefSeq" id="WP_076381957.1">
    <property type="nucleotide sequence ID" value="NZ_AP017422.1"/>
</dbReference>
<evidence type="ECO:0000256" key="4">
    <source>
        <dbReference type="ARBA" id="ARBA00023284"/>
    </source>
</evidence>
<dbReference type="GO" id="GO:0016491">
    <property type="term" value="F:oxidoreductase activity"/>
    <property type="evidence" value="ECO:0007669"/>
    <property type="project" value="InterPro"/>
</dbReference>
<dbReference type="GO" id="GO:0030313">
    <property type="term" value="C:cell envelope"/>
    <property type="evidence" value="ECO:0007669"/>
    <property type="project" value="UniProtKB-SubCell"/>
</dbReference>
<dbReference type="KEGG" id="fln:FLA_0694"/>
<dbReference type="GO" id="GO:0016209">
    <property type="term" value="F:antioxidant activity"/>
    <property type="evidence" value="ECO:0007669"/>
    <property type="project" value="InterPro"/>
</dbReference>
<dbReference type="STRING" id="477680.SAMN05421788_111100"/>
<reference evidence="8" key="1">
    <citation type="submission" date="2017-01" db="EMBL/GenBank/DDBJ databases">
        <authorList>
            <person name="Varghese N."/>
            <person name="Submissions S."/>
        </authorList>
    </citation>
    <scope>NUCLEOTIDE SEQUENCE [LARGE SCALE GENOMIC DNA]</scope>
    <source>
        <strain evidence="8">DSM 21054</strain>
    </source>
</reference>
<dbReference type="PANTHER" id="PTHR42852:SF6">
    <property type="entry name" value="THIOL:DISULFIDE INTERCHANGE PROTEIN DSBE"/>
    <property type="match status" value="1"/>
</dbReference>
<dbReference type="Proteomes" id="UP000186917">
    <property type="component" value="Unassembled WGS sequence"/>
</dbReference>
<dbReference type="Pfam" id="PF00578">
    <property type="entry name" value="AhpC-TSA"/>
    <property type="match status" value="1"/>
</dbReference>
<dbReference type="InterPro" id="IPR036249">
    <property type="entry name" value="Thioredoxin-like_sf"/>
</dbReference>
<evidence type="ECO:0000256" key="1">
    <source>
        <dbReference type="ARBA" id="ARBA00004196"/>
    </source>
</evidence>
<dbReference type="Pfam" id="PF14289">
    <property type="entry name" value="DUF4369"/>
    <property type="match status" value="1"/>
</dbReference>
<organism evidence="7 8">
    <name type="scientific">Filimonas lacunae</name>
    <dbReference type="NCBI Taxonomy" id="477680"/>
    <lineage>
        <taxon>Bacteria</taxon>
        <taxon>Pseudomonadati</taxon>
        <taxon>Bacteroidota</taxon>
        <taxon>Chitinophagia</taxon>
        <taxon>Chitinophagales</taxon>
        <taxon>Chitinophagaceae</taxon>
        <taxon>Filimonas</taxon>
    </lineage>
</organism>
<keyword evidence="4" id="KW-0676">Redox-active center</keyword>
<dbReference type="SUPFAM" id="SSF52833">
    <property type="entry name" value="Thioredoxin-like"/>
    <property type="match status" value="1"/>
</dbReference>
<dbReference type="AlphaFoldDB" id="A0A173MAW8"/>
<dbReference type="CDD" id="cd02966">
    <property type="entry name" value="TlpA_like_family"/>
    <property type="match status" value="1"/>
</dbReference>
<dbReference type="PANTHER" id="PTHR42852">
    <property type="entry name" value="THIOL:DISULFIDE INTERCHANGE PROTEIN DSBE"/>
    <property type="match status" value="1"/>
</dbReference>
<evidence type="ECO:0000256" key="5">
    <source>
        <dbReference type="SAM" id="SignalP"/>
    </source>
</evidence>
<dbReference type="InterPro" id="IPR013766">
    <property type="entry name" value="Thioredoxin_domain"/>
</dbReference>
<keyword evidence="8" id="KW-1185">Reference proteome</keyword>
<name>A0A173MAW8_9BACT</name>
<feature type="domain" description="Thioredoxin" evidence="6">
    <location>
        <begin position="237"/>
        <end position="377"/>
    </location>
</feature>
<feature type="signal peptide" evidence="5">
    <location>
        <begin position="1"/>
        <end position="18"/>
    </location>
</feature>
<dbReference type="GO" id="GO:0017004">
    <property type="term" value="P:cytochrome complex assembly"/>
    <property type="evidence" value="ECO:0007669"/>
    <property type="project" value="UniProtKB-KW"/>
</dbReference>
<keyword evidence="3" id="KW-1015">Disulfide bond</keyword>
<evidence type="ECO:0000259" key="6">
    <source>
        <dbReference type="PROSITE" id="PS51352"/>
    </source>
</evidence>
<dbReference type="OrthoDB" id="750178at2"/>
<evidence type="ECO:0000313" key="7">
    <source>
        <dbReference type="EMBL" id="SIT32362.1"/>
    </source>
</evidence>
<dbReference type="InterPro" id="IPR025380">
    <property type="entry name" value="DUF4369"/>
</dbReference>
<dbReference type="InterPro" id="IPR000866">
    <property type="entry name" value="AhpC/TSA"/>
</dbReference>
<dbReference type="PROSITE" id="PS00194">
    <property type="entry name" value="THIOREDOXIN_1"/>
    <property type="match status" value="1"/>
</dbReference>
<proteinExistence type="predicted"/>
<evidence type="ECO:0000313" key="8">
    <source>
        <dbReference type="Proteomes" id="UP000186917"/>
    </source>
</evidence>
<dbReference type="EMBL" id="FTOR01000011">
    <property type="protein sequence ID" value="SIT32362.1"/>
    <property type="molecule type" value="Genomic_DNA"/>
</dbReference>
<dbReference type="InterPro" id="IPR017937">
    <property type="entry name" value="Thioredoxin_CS"/>
</dbReference>
<dbReference type="InterPro" id="IPR050553">
    <property type="entry name" value="Thioredoxin_ResA/DsbE_sf"/>
</dbReference>
<comment type="subcellular location">
    <subcellularLocation>
        <location evidence="1">Cell envelope</location>
    </subcellularLocation>
</comment>
<evidence type="ECO:0000256" key="2">
    <source>
        <dbReference type="ARBA" id="ARBA00022748"/>
    </source>
</evidence>
<protein>
    <submittedName>
        <fullName evidence="7">Peroxiredoxin</fullName>
    </submittedName>
</protein>
<sequence>MKKLLYTAAFCMPLAVMAQDGYVIKGTVGKLGAPAVAYLYYKVDGKTVIDSTNLRAGKFEFKGKVNGIKEANIRLIHEPMVADPAMRPREDVFAFLIENKTLTITAKDSVKNAVIKGSQTNDDNKSVDAMLRPIYGRYELLNEEYKAQPQEKQSDKNYIASLEARADSIKNEILATKTQYVKTHMDRYMALMAFNSTLPPDFNAAEAEKTFKQFPEVLRNTDLGKELNGRITKLKTTQAGAVAQDFAQNDVNGKEVKLSDFRGKWVLLDFWASWCGPCRRENPNLLKTYNAFKDKGFTVLAVSLDKPGDKDKWLAAIEKDGLPWTQVSDLKGWDNAAAKMYDVDAIPMNFLINPEGKIVAKYLRGQDLDNKLKEVIK</sequence>
<dbReference type="Gene3D" id="3.40.30.10">
    <property type="entry name" value="Glutaredoxin"/>
    <property type="match status" value="1"/>
</dbReference>
<accession>A0A173MAW8</accession>
<keyword evidence="2" id="KW-0201">Cytochrome c-type biogenesis</keyword>
<keyword evidence="5" id="KW-0732">Signal</keyword>